<gene>
    <name evidence="1" type="ORF">EJB06_13900</name>
</gene>
<accession>A0A430HMI0</accession>
<name>A0A430HMI0_9BURK</name>
<evidence type="ECO:0000313" key="2">
    <source>
        <dbReference type="Proteomes" id="UP000278085"/>
    </source>
</evidence>
<protein>
    <submittedName>
        <fullName evidence="1">DUF4272 domain-containing protein</fullName>
    </submittedName>
</protein>
<dbReference type="OrthoDB" id="4399984at2"/>
<dbReference type="AlphaFoldDB" id="A0A430HMI0"/>
<comment type="caution">
    <text evidence="1">The sequence shown here is derived from an EMBL/GenBank/DDBJ whole genome shotgun (WGS) entry which is preliminary data.</text>
</comment>
<sequence length="380" mass="42195">MILPKSAPRRYDGVFASVPPSPMINSLKRLFARPQAVVPAAPSGATTLYNIYCTRHTIAQPAFAHTLQGRRDLSDSELLVHLQGFCGYVFSRGTDAMTRDKYHVILHMQRVQHHLSMEVADDALPELHAWARDANALLFTPDGHVRDPDGHVLINVADGQAAPDASVPYPAPSWTRKAATEAMLAARGIAVPDSLPPLACEEEVTLRERDEVVGRARALLLVALRAESVASGEPMPVATLLDKMPLAEDSLSAAERAFLALESPSEQECAQFLWRYESLYVLQWALGMVGELPYPDAPCDTSAAVARQIEMRGPELRDASQIVDALDQTYRLHWNIRQIRLKKTDAQFGADPDVVMERHHALNWLIRFQHADWDFVDCPT</sequence>
<organism evidence="1 2">
    <name type="scientific">Massilia atriviolacea</name>
    <dbReference type="NCBI Taxonomy" id="2495579"/>
    <lineage>
        <taxon>Bacteria</taxon>
        <taxon>Pseudomonadati</taxon>
        <taxon>Pseudomonadota</taxon>
        <taxon>Betaproteobacteria</taxon>
        <taxon>Burkholderiales</taxon>
        <taxon>Oxalobacteraceae</taxon>
        <taxon>Telluria group</taxon>
        <taxon>Massilia</taxon>
    </lineage>
</organism>
<proteinExistence type="predicted"/>
<dbReference type="Pfam" id="PF14094">
    <property type="entry name" value="DUF4272"/>
    <property type="match status" value="1"/>
</dbReference>
<reference evidence="1 2" key="1">
    <citation type="submission" date="2018-12" db="EMBL/GenBank/DDBJ databases">
        <authorList>
            <person name="Yang E."/>
        </authorList>
    </citation>
    <scope>NUCLEOTIDE SEQUENCE [LARGE SCALE GENOMIC DNA]</scope>
    <source>
        <strain evidence="1 2">SOD</strain>
    </source>
</reference>
<dbReference type="Proteomes" id="UP000278085">
    <property type="component" value="Unassembled WGS sequence"/>
</dbReference>
<keyword evidence="2" id="KW-1185">Reference proteome</keyword>
<dbReference type="InterPro" id="IPR025368">
    <property type="entry name" value="DUF4272"/>
</dbReference>
<dbReference type="EMBL" id="RXLQ01000006">
    <property type="protein sequence ID" value="RSZ58713.1"/>
    <property type="molecule type" value="Genomic_DNA"/>
</dbReference>
<evidence type="ECO:0000313" key="1">
    <source>
        <dbReference type="EMBL" id="RSZ58713.1"/>
    </source>
</evidence>